<feature type="compositionally biased region" description="Basic and acidic residues" evidence="1">
    <location>
        <begin position="53"/>
        <end position="62"/>
    </location>
</feature>
<proteinExistence type="predicted"/>
<accession>A0A1V0A9X6</accession>
<keyword evidence="3" id="KW-1185">Reference proteome</keyword>
<gene>
    <name evidence="2" type="ORF">BKM31_41255</name>
</gene>
<dbReference type="Proteomes" id="UP000190797">
    <property type="component" value="Chromosome"/>
</dbReference>
<evidence type="ECO:0000256" key="1">
    <source>
        <dbReference type="SAM" id="MobiDB-lite"/>
    </source>
</evidence>
<evidence type="ECO:0000313" key="2">
    <source>
        <dbReference type="EMBL" id="AQZ67030.1"/>
    </source>
</evidence>
<dbReference type="AlphaFoldDB" id="A0A1V0A9X6"/>
<name>A0A1V0A9X6_9ACTN</name>
<dbReference type="EMBL" id="CP017717">
    <property type="protein sequence ID" value="AQZ67030.1"/>
    <property type="molecule type" value="Genomic_DNA"/>
</dbReference>
<protein>
    <submittedName>
        <fullName evidence="2">Uncharacterized protein</fullName>
    </submittedName>
</protein>
<dbReference type="KEGG" id="noa:BKM31_41255"/>
<evidence type="ECO:0000313" key="3">
    <source>
        <dbReference type="Proteomes" id="UP000190797"/>
    </source>
</evidence>
<sequence length="62" mass="6252">MRTGKIPRAEAASIAGAEGEDPESGGGRASRGRKGKIARVGDGRRIAGGGGEKSTKMEEEGP</sequence>
<organism evidence="2 3">
    <name type="scientific">[Actinomadura] parvosata subsp. kistnae</name>
    <dbReference type="NCBI Taxonomy" id="1909395"/>
    <lineage>
        <taxon>Bacteria</taxon>
        <taxon>Bacillati</taxon>
        <taxon>Actinomycetota</taxon>
        <taxon>Actinomycetes</taxon>
        <taxon>Streptosporangiales</taxon>
        <taxon>Streptosporangiaceae</taxon>
        <taxon>Nonomuraea</taxon>
    </lineage>
</organism>
<reference evidence="3" key="1">
    <citation type="journal article" date="2017" name="Med. Chem. Commun.">
        <title>Nonomuraea sp. ATCC 55076 harbours the largest actinomycete chromosome to date and the kistamicin biosynthetic gene cluster.</title>
        <authorList>
            <person name="Nazari B."/>
            <person name="Forneris C.C."/>
            <person name="Gibson M.I."/>
            <person name="Moon K."/>
            <person name="Schramma K.R."/>
            <person name="Seyedsayamdost M.R."/>
        </authorList>
    </citation>
    <scope>NUCLEOTIDE SEQUENCE [LARGE SCALE GENOMIC DNA]</scope>
    <source>
        <strain evidence="3">ATCC 55076</strain>
    </source>
</reference>
<feature type="region of interest" description="Disordered" evidence="1">
    <location>
        <begin position="1"/>
        <end position="62"/>
    </location>
</feature>